<evidence type="ECO:0000313" key="4">
    <source>
        <dbReference type="Proteomes" id="UP001596470"/>
    </source>
</evidence>
<dbReference type="EC" id="3.4.-.-" evidence="3"/>
<evidence type="ECO:0000313" key="3">
    <source>
        <dbReference type="EMBL" id="MFC6955943.1"/>
    </source>
</evidence>
<comment type="caution">
    <text evidence="3">The sequence shown here is derived from an EMBL/GenBank/DDBJ whole genome shotgun (WGS) entry which is preliminary data.</text>
</comment>
<dbReference type="Pfam" id="PF02517">
    <property type="entry name" value="Rce1-like"/>
    <property type="match status" value="1"/>
</dbReference>
<dbReference type="RefSeq" id="WP_382353053.1">
    <property type="nucleotide sequence ID" value="NZ_JBHMBP010000004.1"/>
</dbReference>
<keyword evidence="1" id="KW-1133">Transmembrane helix</keyword>
<dbReference type="Proteomes" id="UP001596470">
    <property type="component" value="Unassembled WGS sequence"/>
</dbReference>
<dbReference type="GO" id="GO:0016787">
    <property type="term" value="F:hydrolase activity"/>
    <property type="evidence" value="ECO:0007669"/>
    <property type="project" value="UniProtKB-KW"/>
</dbReference>
<proteinExistence type="predicted"/>
<keyword evidence="4" id="KW-1185">Reference proteome</keyword>
<keyword evidence="1" id="KW-0812">Transmembrane</keyword>
<dbReference type="InterPro" id="IPR003675">
    <property type="entry name" value="Rce1/LyrA-like_dom"/>
</dbReference>
<keyword evidence="3" id="KW-0378">Hydrolase</keyword>
<gene>
    <name evidence="3" type="ORF">ACFQS3_01910</name>
</gene>
<feature type="domain" description="CAAX prenyl protease 2/Lysostaphin resistance protein A-like" evidence="2">
    <location>
        <begin position="58"/>
        <end position="155"/>
    </location>
</feature>
<feature type="transmembrane region" description="Helical" evidence="1">
    <location>
        <begin position="119"/>
        <end position="136"/>
    </location>
</feature>
<protein>
    <submittedName>
        <fullName evidence="3">CPBP family intramembrane glutamic endopeptidase</fullName>
        <ecNumber evidence="3">3.4.-.-</ecNumber>
    </submittedName>
</protein>
<evidence type="ECO:0000256" key="1">
    <source>
        <dbReference type="SAM" id="Phobius"/>
    </source>
</evidence>
<accession>A0ABW2D497</accession>
<sequence length="200" mass="21538">MCAAFAVGVVTWLKLWKHSGLLVLWKSKRAALLLLPFAIEALVWLAYPGGFVSQAPGVGLWALTLLLVGVNEELTSRVAVLQTLRTAFSSTWAVVLSGVMFGLQHLSLLATGSPSTEDLLTILVLTGVYGFALGAYQFRFAWVLPLVLCHAASDFTQILTTEPVPFAMHVAIALALLAYGVWLLKGRREAPTGAPLIPPR</sequence>
<dbReference type="EMBL" id="JBHSYS010000001">
    <property type="protein sequence ID" value="MFC6955943.1"/>
    <property type="molecule type" value="Genomic_DNA"/>
</dbReference>
<keyword evidence="1" id="KW-0472">Membrane</keyword>
<feature type="transmembrane region" description="Helical" evidence="1">
    <location>
        <begin position="166"/>
        <end position="184"/>
    </location>
</feature>
<organism evidence="3 4">
    <name type="scientific">Glycomyces mayteni</name>
    <dbReference type="NCBI Taxonomy" id="543887"/>
    <lineage>
        <taxon>Bacteria</taxon>
        <taxon>Bacillati</taxon>
        <taxon>Actinomycetota</taxon>
        <taxon>Actinomycetes</taxon>
        <taxon>Glycomycetales</taxon>
        <taxon>Glycomycetaceae</taxon>
        <taxon>Glycomyces</taxon>
    </lineage>
</organism>
<feature type="transmembrane region" description="Helical" evidence="1">
    <location>
        <begin position="91"/>
        <end position="113"/>
    </location>
</feature>
<feature type="transmembrane region" description="Helical" evidence="1">
    <location>
        <begin position="30"/>
        <end position="47"/>
    </location>
</feature>
<name>A0ABW2D497_9ACTN</name>
<evidence type="ECO:0000259" key="2">
    <source>
        <dbReference type="Pfam" id="PF02517"/>
    </source>
</evidence>
<reference evidence="4" key="1">
    <citation type="journal article" date="2019" name="Int. J. Syst. Evol. Microbiol.">
        <title>The Global Catalogue of Microorganisms (GCM) 10K type strain sequencing project: providing services to taxonomists for standard genome sequencing and annotation.</title>
        <authorList>
            <consortium name="The Broad Institute Genomics Platform"/>
            <consortium name="The Broad Institute Genome Sequencing Center for Infectious Disease"/>
            <person name="Wu L."/>
            <person name="Ma J."/>
        </authorList>
    </citation>
    <scope>NUCLEOTIDE SEQUENCE [LARGE SCALE GENOMIC DNA]</scope>
    <source>
        <strain evidence="4">KACC 12634</strain>
    </source>
</reference>